<dbReference type="AlphaFoldDB" id="A0A0A8ZJA7"/>
<evidence type="ECO:0000313" key="1">
    <source>
        <dbReference type="EMBL" id="JAD37763.1"/>
    </source>
</evidence>
<reference evidence="1" key="2">
    <citation type="journal article" date="2015" name="Data Brief">
        <title>Shoot transcriptome of the giant reed, Arundo donax.</title>
        <authorList>
            <person name="Barrero R.A."/>
            <person name="Guerrero F.D."/>
            <person name="Moolhuijzen P."/>
            <person name="Goolsby J.A."/>
            <person name="Tidwell J."/>
            <person name="Bellgard S.E."/>
            <person name="Bellgard M.I."/>
        </authorList>
    </citation>
    <scope>NUCLEOTIDE SEQUENCE</scope>
    <source>
        <tissue evidence="1">Shoot tissue taken approximately 20 cm above the soil surface</tissue>
    </source>
</reference>
<sequence>MGSDRLAPVILSCRPPPSRAALPATARAFSNRVCCRFYCRRRPRTSTRCAASSQLRVGLLSRSGWGGTEGIWGFDRAGCGQGES</sequence>
<accession>A0A0A8ZJA7</accession>
<organism evidence="1">
    <name type="scientific">Arundo donax</name>
    <name type="common">Giant reed</name>
    <name type="synonym">Donax arundinaceus</name>
    <dbReference type="NCBI Taxonomy" id="35708"/>
    <lineage>
        <taxon>Eukaryota</taxon>
        <taxon>Viridiplantae</taxon>
        <taxon>Streptophyta</taxon>
        <taxon>Embryophyta</taxon>
        <taxon>Tracheophyta</taxon>
        <taxon>Spermatophyta</taxon>
        <taxon>Magnoliopsida</taxon>
        <taxon>Liliopsida</taxon>
        <taxon>Poales</taxon>
        <taxon>Poaceae</taxon>
        <taxon>PACMAD clade</taxon>
        <taxon>Arundinoideae</taxon>
        <taxon>Arundineae</taxon>
        <taxon>Arundo</taxon>
    </lineage>
</organism>
<protein>
    <submittedName>
        <fullName evidence="1">Uncharacterized protein</fullName>
    </submittedName>
</protein>
<dbReference type="EMBL" id="GBRH01260132">
    <property type="protein sequence ID" value="JAD37763.1"/>
    <property type="molecule type" value="Transcribed_RNA"/>
</dbReference>
<reference evidence="1" key="1">
    <citation type="submission" date="2014-09" db="EMBL/GenBank/DDBJ databases">
        <authorList>
            <person name="Magalhaes I.L.F."/>
            <person name="Oliveira U."/>
            <person name="Santos F.R."/>
            <person name="Vidigal T.H.D.A."/>
            <person name="Brescovit A.D."/>
            <person name="Santos A.J."/>
        </authorList>
    </citation>
    <scope>NUCLEOTIDE SEQUENCE</scope>
    <source>
        <tissue evidence="1">Shoot tissue taken approximately 20 cm above the soil surface</tissue>
    </source>
</reference>
<proteinExistence type="predicted"/>
<name>A0A0A8ZJA7_ARUDO</name>